<sequence length="63" mass="6860">MFAGTTEIASLMADLAPSIRQALNNDDAHRDDIRTTGLQLLAQRKSTSHAVRLAQETMAQLHG</sequence>
<dbReference type="STRING" id="571915.CMUST_09980"/>
<dbReference type="PATRIC" id="fig|571915.4.peg.2119"/>
<reference evidence="1 2" key="1">
    <citation type="journal article" date="2015" name="Genome Announc.">
        <title>Complete Genome Sequence of the Type Strain Corynebacterium mustelae DSM 45274, Isolated from Various Tissues of a Male Ferret with Lethal Sepsis.</title>
        <authorList>
            <person name="Ruckert C."/>
            <person name="Eimer J."/>
            <person name="Winkler A."/>
            <person name="Tauch A."/>
        </authorList>
    </citation>
    <scope>NUCLEOTIDE SEQUENCE [LARGE SCALE GENOMIC DNA]</scope>
    <source>
        <strain evidence="1 2">DSM 45274</strain>
    </source>
</reference>
<evidence type="ECO:0000313" key="2">
    <source>
        <dbReference type="Proteomes" id="UP000035199"/>
    </source>
</evidence>
<reference evidence="2" key="2">
    <citation type="submission" date="2015-05" db="EMBL/GenBank/DDBJ databases">
        <title>Complete genome sequence of Corynebacterium mustelae DSM 45274, isolated from various tissues of a male ferret with lethal sepsis.</title>
        <authorList>
            <person name="Ruckert C."/>
            <person name="Albersmeier A."/>
            <person name="Winkler A."/>
            <person name="Tauch A."/>
        </authorList>
    </citation>
    <scope>NUCLEOTIDE SEQUENCE [LARGE SCALE GENOMIC DNA]</scope>
    <source>
        <strain evidence="2">DSM 45274</strain>
    </source>
</reference>
<proteinExistence type="predicted"/>
<dbReference type="Proteomes" id="UP000035199">
    <property type="component" value="Chromosome"/>
</dbReference>
<dbReference type="EMBL" id="CP011542">
    <property type="protein sequence ID" value="AKK06312.1"/>
    <property type="molecule type" value="Genomic_DNA"/>
</dbReference>
<protein>
    <submittedName>
        <fullName evidence="1">Uncharacterized protein</fullName>
    </submittedName>
</protein>
<gene>
    <name evidence="1" type="ORF">CMUST_09980</name>
</gene>
<dbReference type="KEGG" id="cmv:CMUST_09980"/>
<dbReference type="AlphaFoldDB" id="A0A0G3H5C2"/>
<evidence type="ECO:0000313" key="1">
    <source>
        <dbReference type="EMBL" id="AKK06312.1"/>
    </source>
</evidence>
<organism evidence="1 2">
    <name type="scientific">Corynebacterium mustelae</name>
    <dbReference type="NCBI Taxonomy" id="571915"/>
    <lineage>
        <taxon>Bacteria</taxon>
        <taxon>Bacillati</taxon>
        <taxon>Actinomycetota</taxon>
        <taxon>Actinomycetes</taxon>
        <taxon>Mycobacteriales</taxon>
        <taxon>Corynebacteriaceae</taxon>
        <taxon>Corynebacterium</taxon>
    </lineage>
</organism>
<accession>A0A0G3H5C2</accession>
<dbReference type="RefSeq" id="WP_047262365.1">
    <property type="nucleotide sequence ID" value="NZ_CP011542.1"/>
</dbReference>
<name>A0A0G3H5C2_9CORY</name>
<keyword evidence="2" id="KW-1185">Reference proteome</keyword>